<feature type="compositionally biased region" description="Basic residues" evidence="1">
    <location>
        <begin position="345"/>
        <end position="354"/>
    </location>
</feature>
<feature type="compositionally biased region" description="Basic and acidic residues" evidence="1">
    <location>
        <begin position="697"/>
        <end position="707"/>
    </location>
</feature>
<evidence type="ECO:0000313" key="3">
    <source>
        <dbReference type="Proteomes" id="UP000186955"/>
    </source>
</evidence>
<comment type="caution">
    <text evidence="2">The sequence shown here is derived from an EMBL/GenBank/DDBJ whole genome shotgun (WGS) entry which is preliminary data.</text>
</comment>
<feature type="compositionally biased region" description="Basic residues" evidence="1">
    <location>
        <begin position="580"/>
        <end position="589"/>
    </location>
</feature>
<feature type="compositionally biased region" description="Basic and acidic residues" evidence="1">
    <location>
        <begin position="542"/>
        <end position="554"/>
    </location>
</feature>
<feature type="compositionally biased region" description="Acidic residues" evidence="1">
    <location>
        <begin position="331"/>
        <end position="340"/>
    </location>
</feature>
<feature type="region of interest" description="Disordered" evidence="1">
    <location>
        <begin position="663"/>
        <end position="951"/>
    </location>
</feature>
<feature type="compositionally biased region" description="Basic and acidic residues" evidence="1">
    <location>
        <begin position="509"/>
        <end position="522"/>
    </location>
</feature>
<organism evidence="2 3">
    <name type="scientific">Penicillium subrubescens</name>
    <dbReference type="NCBI Taxonomy" id="1316194"/>
    <lineage>
        <taxon>Eukaryota</taxon>
        <taxon>Fungi</taxon>
        <taxon>Dikarya</taxon>
        <taxon>Ascomycota</taxon>
        <taxon>Pezizomycotina</taxon>
        <taxon>Eurotiomycetes</taxon>
        <taxon>Eurotiomycetidae</taxon>
        <taxon>Eurotiales</taxon>
        <taxon>Aspergillaceae</taxon>
        <taxon>Penicillium</taxon>
    </lineage>
</organism>
<feature type="region of interest" description="Disordered" evidence="1">
    <location>
        <begin position="43"/>
        <end position="155"/>
    </location>
</feature>
<feature type="compositionally biased region" description="Polar residues" evidence="1">
    <location>
        <begin position="782"/>
        <end position="796"/>
    </location>
</feature>
<gene>
    <name evidence="2" type="ORF">PENSUB_11817</name>
</gene>
<feature type="region of interest" description="Disordered" evidence="1">
    <location>
        <begin position="570"/>
        <end position="612"/>
    </location>
</feature>
<feature type="region of interest" description="Disordered" evidence="1">
    <location>
        <begin position="505"/>
        <end position="554"/>
    </location>
</feature>
<dbReference type="Proteomes" id="UP000186955">
    <property type="component" value="Unassembled WGS sequence"/>
</dbReference>
<feature type="compositionally biased region" description="Low complexity" evidence="1">
    <location>
        <begin position="57"/>
        <end position="68"/>
    </location>
</feature>
<feature type="compositionally biased region" description="Low complexity" evidence="1">
    <location>
        <begin position="895"/>
        <end position="914"/>
    </location>
</feature>
<protein>
    <submittedName>
        <fullName evidence="2">Uncharacterized protein</fullName>
    </submittedName>
</protein>
<feature type="compositionally biased region" description="Basic and acidic residues" evidence="1">
    <location>
        <begin position="824"/>
        <end position="837"/>
    </location>
</feature>
<feature type="compositionally biased region" description="Basic residues" evidence="1">
    <location>
        <begin position="679"/>
        <end position="696"/>
    </location>
</feature>
<reference evidence="2 3" key="1">
    <citation type="submission" date="2016-10" db="EMBL/GenBank/DDBJ databases">
        <title>Genome sequence of the ascomycete fungus Penicillium subrubescens.</title>
        <authorList>
            <person name="De Vries R.P."/>
            <person name="Peng M."/>
            <person name="Dilokpimol A."/>
            <person name="Hilden K."/>
            <person name="Makela M.R."/>
            <person name="Grigoriev I."/>
            <person name="Riley R."/>
            <person name="Granchi Z."/>
        </authorList>
    </citation>
    <scope>NUCLEOTIDE SEQUENCE [LARGE SCALE GENOMIC DNA]</scope>
    <source>
        <strain evidence="2 3">CBS 132785</strain>
    </source>
</reference>
<feature type="compositionally biased region" description="Basic and acidic residues" evidence="1">
    <location>
        <begin position="853"/>
        <end position="878"/>
    </location>
</feature>
<keyword evidence="3" id="KW-1185">Reference proteome</keyword>
<feature type="compositionally biased region" description="Low complexity" evidence="1">
    <location>
        <begin position="926"/>
        <end position="940"/>
    </location>
</feature>
<proteinExistence type="predicted"/>
<feature type="compositionally biased region" description="Polar residues" evidence="1">
    <location>
        <begin position="728"/>
        <end position="737"/>
    </location>
</feature>
<feature type="region of interest" description="Disordered" evidence="1">
    <location>
        <begin position="325"/>
        <end position="410"/>
    </location>
</feature>
<dbReference type="OrthoDB" id="10265068at2759"/>
<feature type="compositionally biased region" description="Basic and acidic residues" evidence="1">
    <location>
        <begin position="594"/>
        <end position="604"/>
    </location>
</feature>
<name>A0A1Q5T2S5_9EURO</name>
<evidence type="ECO:0000313" key="2">
    <source>
        <dbReference type="EMBL" id="OKO94550.1"/>
    </source>
</evidence>
<feature type="compositionally biased region" description="Basic residues" evidence="1">
    <location>
        <begin position="90"/>
        <end position="109"/>
    </location>
</feature>
<dbReference type="AlphaFoldDB" id="A0A1Q5T2S5"/>
<dbReference type="EMBL" id="MNBE01000719">
    <property type="protein sequence ID" value="OKO94550.1"/>
    <property type="molecule type" value="Genomic_DNA"/>
</dbReference>
<feature type="compositionally biased region" description="Basic residues" evidence="1">
    <location>
        <begin position="814"/>
        <end position="823"/>
    </location>
</feature>
<sequence>MASPADFSIVPPPASYPTETYKNYKVFPDFVEEAMDKILSEEARLEESRSNDWPFYSGADGSGDSPASYKLRNGAADKKDSPLSTPRVMTKSRAKKTTKSTKPKKKRSAAKREITVIDLRSDDESPLPKDTDIDHDKHDELQDPQDPQDPQERNVDVNSQAVATIEGDSDDTSEIFDAMESGVGTVNVNIINPKTVHVNIVNAKTVESGPMHVKNIEANVAAGDRICVSENGVRNSGEDFKEEQLIFSSVTESVKGHVLHFIVAHPFMSQFVQPVKRSARRQFITDMCKEALSKGVDPGVIWDLIKYVRRLYLDRAGVRAEPLAPGLEDIPFGEEVDDEPESHSPSRKSRKRSRKEGSPSPKNKRSKRHLLESQKAPQPVTVSEVIEIADDANPPSPELPNSPSYTKDEQTTVFQVQSTPDSPLNAIVTDGDEFPNGVVENHFLESTPELPSHLLDVQAQENHERTTNVQVESTPDLPLETGDATVSQTADTLPTEDLIQPSVPIERTISADDKKEGLKDAQEASNLPRARDSANDEVVPEGLRKPEIPPETAADRMPEYLNPIMALEQNKNHPDNLSKSQKRKARRQQLNKAPQEERTTETKDNIQPTPPLQKLVACGVGDAAHKTSEAGTSVNVECSPGNLDVSNDLPEAVANLIQENLFPDLPSVPTSKATTKLSKNQKRQERKKAKREKKAKKNQERREKELKAQQQPTNSWLKHRNILHLQDTPAQALQTKKNQAHVPLSKPLAIDPEPRKERKRKEREHKREQKRERKRKRESSKLETNSNTIDDGQNQDDLLAIEAPELGEQELKKQAKKERKKERKRQERSLASHHDEGDVKDDEATPDIPFLDRSNESHELSNDRGEDVVSSDHDEPKARVYIARETPRPENTVAKKSFSPSSTQPQTPVKSTPQREVAGVESMLISTPSSSASRSRYGPLSPDPREWDTDF</sequence>
<dbReference type="STRING" id="1316194.A0A1Q5T2S5"/>
<feature type="compositionally biased region" description="Basic and acidic residues" evidence="1">
    <location>
        <begin position="110"/>
        <end position="141"/>
    </location>
</feature>
<accession>A0A1Q5T2S5</accession>
<evidence type="ECO:0000256" key="1">
    <source>
        <dbReference type="SAM" id="MobiDB-lite"/>
    </source>
</evidence>
<feature type="compositionally biased region" description="Polar residues" evidence="1">
    <location>
        <begin position="668"/>
        <end position="678"/>
    </location>
</feature>